<dbReference type="Gene3D" id="2.60.120.560">
    <property type="entry name" value="Exo-inulinase, domain 1"/>
    <property type="match status" value="1"/>
</dbReference>
<dbReference type="EMBL" id="JAVAMP010000008">
    <property type="protein sequence ID" value="MDP5275430.1"/>
    <property type="molecule type" value="Genomic_DNA"/>
</dbReference>
<evidence type="ECO:0008006" key="3">
    <source>
        <dbReference type="Google" id="ProtNLM"/>
    </source>
</evidence>
<proteinExistence type="predicted"/>
<protein>
    <recommendedName>
        <fullName evidence="3">LamG domain-containing protein</fullName>
    </recommendedName>
</protein>
<comment type="caution">
    <text evidence="1">The sequence shown here is derived from an EMBL/GenBank/DDBJ whole genome shotgun (WGS) entry which is preliminary data.</text>
</comment>
<name>A0ABT9J346_9BACL</name>
<evidence type="ECO:0000313" key="2">
    <source>
        <dbReference type="Proteomes" id="UP001231941"/>
    </source>
</evidence>
<evidence type="ECO:0000313" key="1">
    <source>
        <dbReference type="EMBL" id="MDP5275430.1"/>
    </source>
</evidence>
<dbReference type="RefSeq" id="WP_305992742.1">
    <property type="nucleotide sequence ID" value="NZ_JAVAMP010000008.1"/>
</dbReference>
<sequence length="345" mass="39528">MIVSQWNLVEDINQFDLGESGAKSSIFCDREALYFDHLHTSPVLYSEDISLNSFRLEAEVAFPEPMGFAGFVFDARDSSNYELIYVSPGNDINHGEVQYDPIMNGSSTWQIYHGSLYQAPAIIPVGEWVKLTLDVQPNGALLYIGDLSTPQLIIRNLKHGRTNGKVGIWGNLPCYVSNFSIKEINTIHIPDDKKMNPTRLIIDTFITEWMISKPYLYNEKLQLPNDWLKADVEENGVLNINRLYPIEQKDSAVQVKYIFSLSENLHTKLTMGFSDMIKLWINEEEVYQGQCLWNPPESDGRIRADDVVIPVRWRKGMNTIRAEIINHENMFGWGLSLRSGIYKLE</sequence>
<keyword evidence="2" id="KW-1185">Reference proteome</keyword>
<organism evidence="1 2">
    <name type="scientific">Chengkuizengella axinellae</name>
    <dbReference type="NCBI Taxonomy" id="3064388"/>
    <lineage>
        <taxon>Bacteria</taxon>
        <taxon>Bacillati</taxon>
        <taxon>Bacillota</taxon>
        <taxon>Bacilli</taxon>
        <taxon>Bacillales</taxon>
        <taxon>Paenibacillaceae</taxon>
        <taxon>Chengkuizengella</taxon>
    </lineage>
</organism>
<gene>
    <name evidence="1" type="ORF">Q5Y73_15080</name>
</gene>
<reference evidence="1 2" key="1">
    <citation type="submission" date="2023-08" db="EMBL/GenBank/DDBJ databases">
        <authorList>
            <person name="Park J.-S."/>
        </authorList>
    </citation>
    <scope>NUCLEOTIDE SEQUENCE [LARGE SCALE GENOMIC DNA]</scope>
    <source>
        <strain evidence="1 2">2205SS18-9</strain>
    </source>
</reference>
<accession>A0ABT9J346</accession>
<dbReference type="Proteomes" id="UP001231941">
    <property type="component" value="Unassembled WGS sequence"/>
</dbReference>